<reference evidence="2 3" key="1">
    <citation type="submission" date="2023-11" db="EMBL/GenBank/DDBJ databases">
        <title>Halocaridina rubra genome assembly.</title>
        <authorList>
            <person name="Smith C."/>
        </authorList>
    </citation>
    <scope>NUCLEOTIDE SEQUENCE [LARGE SCALE GENOMIC DNA]</scope>
    <source>
        <strain evidence="2">EP-1</strain>
        <tissue evidence="2">Whole</tissue>
    </source>
</reference>
<feature type="region of interest" description="Disordered" evidence="1">
    <location>
        <begin position="362"/>
        <end position="383"/>
    </location>
</feature>
<dbReference type="AlphaFoldDB" id="A0AAN8WPE2"/>
<feature type="region of interest" description="Disordered" evidence="1">
    <location>
        <begin position="531"/>
        <end position="558"/>
    </location>
</feature>
<keyword evidence="3" id="KW-1185">Reference proteome</keyword>
<comment type="caution">
    <text evidence="2">The sequence shown here is derived from an EMBL/GenBank/DDBJ whole genome shotgun (WGS) entry which is preliminary data.</text>
</comment>
<name>A0AAN8WPE2_HALRR</name>
<feature type="compositionally biased region" description="Pro residues" evidence="1">
    <location>
        <begin position="54"/>
        <end position="74"/>
    </location>
</feature>
<accession>A0AAN8WPE2</accession>
<evidence type="ECO:0000256" key="1">
    <source>
        <dbReference type="SAM" id="MobiDB-lite"/>
    </source>
</evidence>
<proteinExistence type="predicted"/>
<feature type="region of interest" description="Disordered" evidence="1">
    <location>
        <begin position="29"/>
        <end position="74"/>
    </location>
</feature>
<evidence type="ECO:0000313" key="3">
    <source>
        <dbReference type="Proteomes" id="UP001381693"/>
    </source>
</evidence>
<dbReference type="EMBL" id="JAXCGZ010017156">
    <property type="protein sequence ID" value="KAK7068672.1"/>
    <property type="molecule type" value="Genomic_DNA"/>
</dbReference>
<sequence length="558" mass="60452">MLAASLHTMGPVPSHTSPFAKYLGGFGGGPGEDKKKLSQTVSVPPRNAYSNLGYPPPSAPPPLPPPLACAPPPPTSVGLRGRDNAINCSNKGDQETDEEPLYMEATPLEKSFSYIQLDDIKYDNNPALSHHGRHHYSPFNKYLNAPLANSPKMRVCAYPNDFPNNLKINDSGSPNFPISPRNVSCSAQNMSSNTLNLWPSTSSLTPSNKTVPLTPAREKALNLNFALSPWNNLNGRGSISSCSESTSPYPGQTPKALRRPSNLSQCSRLFESCHNSSVTLNDICTTPCHPRCSSQDWSLPCITSKTRPFLSSPWHEKVQHLDNQSFSSCESVFTSGENLTQECNKSRNGLCKHSFSLNDRSELSSSTSHQAGHLSKSCGDVSPTTPLTEQDAIFDNMIQSAPTLPGAQNGLGFVKPVLRRVSQMFLASPSVYAPGAERKKCDDDIGVFFETSNTLSPDGMGGLEKKLEGKLTDGKGSTGIRKLGTRTISEASLKKDKMPMPTSPRRPPASSVSSTSFMHYKYSLLEKESNADRHALIPRSNSPEASDSSNSPNDRQAH</sequence>
<feature type="compositionally biased region" description="Low complexity" evidence="1">
    <location>
        <begin position="538"/>
        <end position="558"/>
    </location>
</feature>
<protein>
    <submittedName>
        <fullName evidence="2">Uncharacterized protein</fullName>
    </submittedName>
</protein>
<gene>
    <name evidence="2" type="ORF">SK128_004704</name>
</gene>
<feature type="region of interest" description="Disordered" evidence="1">
    <location>
        <begin position="472"/>
        <end position="514"/>
    </location>
</feature>
<dbReference type="Proteomes" id="UP001381693">
    <property type="component" value="Unassembled WGS sequence"/>
</dbReference>
<evidence type="ECO:0000313" key="2">
    <source>
        <dbReference type="EMBL" id="KAK7068672.1"/>
    </source>
</evidence>
<organism evidence="2 3">
    <name type="scientific">Halocaridina rubra</name>
    <name type="common">Hawaiian red shrimp</name>
    <dbReference type="NCBI Taxonomy" id="373956"/>
    <lineage>
        <taxon>Eukaryota</taxon>
        <taxon>Metazoa</taxon>
        <taxon>Ecdysozoa</taxon>
        <taxon>Arthropoda</taxon>
        <taxon>Crustacea</taxon>
        <taxon>Multicrustacea</taxon>
        <taxon>Malacostraca</taxon>
        <taxon>Eumalacostraca</taxon>
        <taxon>Eucarida</taxon>
        <taxon>Decapoda</taxon>
        <taxon>Pleocyemata</taxon>
        <taxon>Caridea</taxon>
        <taxon>Atyoidea</taxon>
        <taxon>Atyidae</taxon>
        <taxon>Halocaridina</taxon>
    </lineage>
</organism>